<evidence type="ECO:0000313" key="3">
    <source>
        <dbReference type="EMBL" id="PYE87525.1"/>
    </source>
</evidence>
<evidence type="ECO:0000259" key="2">
    <source>
        <dbReference type="Pfam" id="PF23771"/>
    </source>
</evidence>
<reference evidence="3 4" key="1">
    <citation type="submission" date="2018-06" db="EMBL/GenBank/DDBJ databases">
        <title>Genomic Encyclopedia of Type Strains, Phase III (KMG-III): the genomes of soil and plant-associated and newly described type strains.</title>
        <authorList>
            <person name="Whitman W."/>
        </authorList>
    </citation>
    <scope>NUCLEOTIDE SEQUENCE [LARGE SCALE GENOMIC DNA]</scope>
    <source>
        <strain evidence="3 4">ORS 1419</strain>
    </source>
</reference>
<dbReference type="InterPro" id="IPR055592">
    <property type="entry name" value="DUF7168"/>
</dbReference>
<evidence type="ECO:0000313" key="4">
    <source>
        <dbReference type="Proteomes" id="UP000247454"/>
    </source>
</evidence>
<proteinExistence type="predicted"/>
<dbReference type="AlphaFoldDB" id="A0A318SZX6"/>
<accession>A0A318SZX6</accession>
<dbReference type="OrthoDB" id="8452518at2"/>
<evidence type="ECO:0000259" key="1">
    <source>
        <dbReference type="Pfam" id="PF10979"/>
    </source>
</evidence>
<dbReference type="Proteomes" id="UP000247454">
    <property type="component" value="Unassembled WGS sequence"/>
</dbReference>
<dbReference type="Pfam" id="PF23771">
    <property type="entry name" value="DUF7168"/>
    <property type="match status" value="1"/>
</dbReference>
<organism evidence="3 4">
    <name type="scientific">Phyllobacterium leguminum</name>
    <dbReference type="NCBI Taxonomy" id="314237"/>
    <lineage>
        <taxon>Bacteria</taxon>
        <taxon>Pseudomonadati</taxon>
        <taxon>Pseudomonadota</taxon>
        <taxon>Alphaproteobacteria</taxon>
        <taxon>Hyphomicrobiales</taxon>
        <taxon>Phyllobacteriaceae</taxon>
        <taxon>Phyllobacterium</taxon>
    </lineage>
</organism>
<feature type="domain" description="DUF7168" evidence="2">
    <location>
        <begin position="52"/>
        <end position="184"/>
    </location>
</feature>
<name>A0A318SZX6_9HYPH</name>
<dbReference type="InterPro" id="IPR024498">
    <property type="entry name" value="DUF2786"/>
</dbReference>
<feature type="domain" description="DUF2786" evidence="1">
    <location>
        <begin position="7"/>
        <end position="44"/>
    </location>
</feature>
<protein>
    <submittedName>
        <fullName evidence="3">Uncharacterized protein DUF2786</fullName>
    </submittedName>
</protein>
<keyword evidence="4" id="KW-1185">Reference proteome</keyword>
<sequence>MISEALRKRINALRQRTTARGCTEAEAMEAAAKMAELMREYGLSDDELDMTQEAARLHASERSPRATLWAAIARCTNTAAMLSSSLDGRVIIFIGKEPGPEIAAYLHDVCETAITHEVKKFKKSEFYRRRRSTATRKQASAEFTSGLVFSLTMRLLDLFKPRISAREIQQAEAERDRRYPETRSVKTPAYKPRFDHARYAGALAGDNVNIAHGVRGREPQKLIGGAK</sequence>
<gene>
    <name evidence="3" type="ORF">C7477_11226</name>
</gene>
<dbReference type="RefSeq" id="WP_110752083.1">
    <property type="nucleotide sequence ID" value="NZ_QJTF01000012.1"/>
</dbReference>
<dbReference type="Pfam" id="PF10979">
    <property type="entry name" value="DUF2786"/>
    <property type="match status" value="1"/>
</dbReference>
<comment type="caution">
    <text evidence="3">The sequence shown here is derived from an EMBL/GenBank/DDBJ whole genome shotgun (WGS) entry which is preliminary data.</text>
</comment>
<dbReference type="EMBL" id="QJTF01000012">
    <property type="protein sequence ID" value="PYE87525.1"/>
    <property type="molecule type" value="Genomic_DNA"/>
</dbReference>